<keyword evidence="1" id="KW-0472">Membrane</keyword>
<protein>
    <submittedName>
        <fullName evidence="2">DUF2721 domain-containing protein</fullName>
    </submittedName>
</protein>
<comment type="caution">
    <text evidence="2">The sequence shown here is derived from an EMBL/GenBank/DDBJ whole genome shotgun (WGS) entry which is preliminary data.</text>
</comment>
<accession>A0ABP8KEL6</accession>
<dbReference type="EMBL" id="BAABHB010000004">
    <property type="protein sequence ID" value="GAA4405413.1"/>
    <property type="molecule type" value="Genomic_DNA"/>
</dbReference>
<keyword evidence="1" id="KW-0812">Transmembrane</keyword>
<keyword evidence="3" id="KW-1185">Reference proteome</keyword>
<sequence>MELTISTPALLFSTVSLLMIAFTNRFLAIASLIRDLHEKFRTKPDTVYVAQIQNLHRRLLIIRNIQISSVISLLLSAICMLVIFQGNQTAARWLFGSALVMQILALTLSVFEISISINALKIELSDMEKELGRRSFELFSLRSRHSSGNPSRTTE</sequence>
<dbReference type="InterPro" id="IPR021279">
    <property type="entry name" value="DUF2721"/>
</dbReference>
<feature type="transmembrane region" description="Helical" evidence="1">
    <location>
        <begin position="12"/>
        <end position="33"/>
    </location>
</feature>
<organism evidence="2 3">
    <name type="scientific">Nibrella viscosa</name>
    <dbReference type="NCBI Taxonomy" id="1084524"/>
    <lineage>
        <taxon>Bacteria</taxon>
        <taxon>Pseudomonadati</taxon>
        <taxon>Bacteroidota</taxon>
        <taxon>Cytophagia</taxon>
        <taxon>Cytophagales</taxon>
        <taxon>Spirosomataceae</taxon>
        <taxon>Nibrella</taxon>
    </lineage>
</organism>
<dbReference type="Proteomes" id="UP001500936">
    <property type="component" value="Unassembled WGS sequence"/>
</dbReference>
<evidence type="ECO:0000313" key="2">
    <source>
        <dbReference type="EMBL" id="GAA4405413.1"/>
    </source>
</evidence>
<evidence type="ECO:0000256" key="1">
    <source>
        <dbReference type="SAM" id="Phobius"/>
    </source>
</evidence>
<dbReference type="RefSeq" id="WP_345267304.1">
    <property type="nucleotide sequence ID" value="NZ_BAABHB010000004.1"/>
</dbReference>
<gene>
    <name evidence="2" type="ORF">GCM10023187_23740</name>
</gene>
<name>A0ABP8KEL6_9BACT</name>
<dbReference type="Pfam" id="PF11026">
    <property type="entry name" value="DUF2721"/>
    <property type="match status" value="1"/>
</dbReference>
<feature type="transmembrane region" description="Helical" evidence="1">
    <location>
        <begin position="90"/>
        <end position="111"/>
    </location>
</feature>
<feature type="transmembrane region" description="Helical" evidence="1">
    <location>
        <begin position="65"/>
        <end position="84"/>
    </location>
</feature>
<proteinExistence type="predicted"/>
<keyword evidence="1" id="KW-1133">Transmembrane helix</keyword>
<reference evidence="3" key="1">
    <citation type="journal article" date="2019" name="Int. J. Syst. Evol. Microbiol.">
        <title>The Global Catalogue of Microorganisms (GCM) 10K type strain sequencing project: providing services to taxonomists for standard genome sequencing and annotation.</title>
        <authorList>
            <consortium name="The Broad Institute Genomics Platform"/>
            <consortium name="The Broad Institute Genome Sequencing Center for Infectious Disease"/>
            <person name="Wu L."/>
            <person name="Ma J."/>
        </authorList>
    </citation>
    <scope>NUCLEOTIDE SEQUENCE [LARGE SCALE GENOMIC DNA]</scope>
    <source>
        <strain evidence="3">JCM 17925</strain>
    </source>
</reference>
<evidence type="ECO:0000313" key="3">
    <source>
        <dbReference type="Proteomes" id="UP001500936"/>
    </source>
</evidence>